<keyword evidence="5" id="KW-0472">Membrane</keyword>
<evidence type="ECO:0000256" key="4">
    <source>
        <dbReference type="SAM" id="Coils"/>
    </source>
</evidence>
<gene>
    <name evidence="9" type="ORF">SAMN02746065_101342</name>
</gene>
<feature type="transmembrane region" description="Helical" evidence="5">
    <location>
        <begin position="293"/>
        <end position="317"/>
    </location>
</feature>
<keyword evidence="10" id="KW-1185">Reference proteome</keyword>
<keyword evidence="1 3" id="KW-0807">Transducer</keyword>
<dbReference type="PROSITE" id="PS50885">
    <property type="entry name" value="HAMP"/>
    <property type="match status" value="1"/>
</dbReference>
<feature type="domain" description="HAMP" evidence="7">
    <location>
        <begin position="318"/>
        <end position="370"/>
    </location>
</feature>
<evidence type="ECO:0000259" key="6">
    <source>
        <dbReference type="PROSITE" id="PS50111"/>
    </source>
</evidence>
<dbReference type="Pfam" id="PF00015">
    <property type="entry name" value="MCPsignal"/>
    <property type="match status" value="1"/>
</dbReference>
<accession>A0A1W1YU18</accession>
<dbReference type="InterPro" id="IPR004089">
    <property type="entry name" value="MCPsignal_dom"/>
</dbReference>
<dbReference type="SMART" id="SM00304">
    <property type="entry name" value="HAMP"/>
    <property type="match status" value="3"/>
</dbReference>
<evidence type="ECO:0000256" key="1">
    <source>
        <dbReference type="ARBA" id="ARBA00023224"/>
    </source>
</evidence>
<evidence type="ECO:0000259" key="7">
    <source>
        <dbReference type="PROSITE" id="PS50885"/>
    </source>
</evidence>
<dbReference type="SMART" id="SM00283">
    <property type="entry name" value="MA"/>
    <property type="match status" value="1"/>
</dbReference>
<evidence type="ECO:0000256" key="5">
    <source>
        <dbReference type="SAM" id="Phobius"/>
    </source>
</evidence>
<name>A0A1W1YU18_9BACT</name>
<organism evidence="9 10">
    <name type="scientific">Desulfocicer vacuolatum DSM 3385</name>
    <dbReference type="NCBI Taxonomy" id="1121400"/>
    <lineage>
        <taxon>Bacteria</taxon>
        <taxon>Pseudomonadati</taxon>
        <taxon>Thermodesulfobacteriota</taxon>
        <taxon>Desulfobacteria</taxon>
        <taxon>Desulfobacterales</taxon>
        <taxon>Desulfobacteraceae</taxon>
        <taxon>Desulfocicer</taxon>
    </lineage>
</organism>
<dbReference type="Gene3D" id="6.10.340.10">
    <property type="match status" value="1"/>
</dbReference>
<dbReference type="PANTHER" id="PTHR32089:SF112">
    <property type="entry name" value="LYSOZYME-LIKE PROTEIN-RELATED"/>
    <property type="match status" value="1"/>
</dbReference>
<dbReference type="SUPFAM" id="SSF158472">
    <property type="entry name" value="HAMP domain-like"/>
    <property type="match status" value="1"/>
</dbReference>
<dbReference type="InterPro" id="IPR003660">
    <property type="entry name" value="HAMP_dom"/>
</dbReference>
<dbReference type="Gene3D" id="1.10.287.950">
    <property type="entry name" value="Methyl-accepting chemotaxis protein"/>
    <property type="match status" value="1"/>
</dbReference>
<dbReference type="PANTHER" id="PTHR32089">
    <property type="entry name" value="METHYL-ACCEPTING CHEMOTAXIS PROTEIN MCPB"/>
    <property type="match status" value="1"/>
</dbReference>
<keyword evidence="5" id="KW-1133">Transmembrane helix</keyword>
<dbReference type="GO" id="GO:0016020">
    <property type="term" value="C:membrane"/>
    <property type="evidence" value="ECO:0007669"/>
    <property type="project" value="InterPro"/>
</dbReference>
<dbReference type="PROSITE" id="PS50111">
    <property type="entry name" value="CHEMOTAXIS_TRANSDUC_2"/>
    <property type="match status" value="1"/>
</dbReference>
<dbReference type="SMART" id="SM01358">
    <property type="entry name" value="HBM"/>
    <property type="match status" value="1"/>
</dbReference>
<dbReference type="InterPro" id="IPR032255">
    <property type="entry name" value="HBM"/>
</dbReference>
<evidence type="ECO:0000313" key="9">
    <source>
        <dbReference type="EMBL" id="SMC39311.1"/>
    </source>
</evidence>
<feature type="domain" description="Methyl-accepting transducer" evidence="6">
    <location>
        <begin position="453"/>
        <end position="689"/>
    </location>
</feature>
<reference evidence="9 10" key="1">
    <citation type="submission" date="2017-04" db="EMBL/GenBank/DDBJ databases">
        <authorList>
            <person name="Afonso C.L."/>
            <person name="Miller P.J."/>
            <person name="Scott M.A."/>
            <person name="Spackman E."/>
            <person name="Goraichik I."/>
            <person name="Dimitrov K.M."/>
            <person name="Suarez D.L."/>
            <person name="Swayne D.E."/>
        </authorList>
    </citation>
    <scope>NUCLEOTIDE SEQUENCE [LARGE SCALE GENOMIC DNA]</scope>
    <source>
        <strain evidence="9 10">DSM 3385</strain>
    </source>
</reference>
<feature type="domain" description="HBM" evidence="8">
    <location>
        <begin position="38"/>
        <end position="291"/>
    </location>
</feature>
<evidence type="ECO:0000256" key="2">
    <source>
        <dbReference type="ARBA" id="ARBA00029447"/>
    </source>
</evidence>
<dbReference type="Pfam" id="PF00672">
    <property type="entry name" value="HAMP"/>
    <property type="match status" value="1"/>
</dbReference>
<dbReference type="PROSITE" id="PS51753">
    <property type="entry name" value="HBM"/>
    <property type="match status" value="1"/>
</dbReference>
<feature type="coiled-coil region" evidence="4">
    <location>
        <begin position="204"/>
        <end position="231"/>
    </location>
</feature>
<sequence>MLKNMKISMKIGFGFFVIMLLAAGVAYLGSSGLIAVKDRVGKADDVNRLVKYILEVRRSEKNYILRQDQQHSDDVLAKLEEMRKQVRETKTKFTQDVNKIQMDDVATAVDDYANSFYEYLDIEVKQKEQEANMVRVARELEKIAIALRQNEKKEYTQLRTQNANEADLDDKLNKADAANRMIKWMLECRQDEKNFILRNDIVSSQQVTKNIKKIINQANDLKNHFTKEENKKMAQQIIVDAESYQKAFLTYNELNNGLNVNLEKMVEAARSVENTCGDARTDQKAKMLNEMNLSINLMLGGTIAIIVLGVFISFAIIRAITVPIDRITVIAKEISSGDLGHEVEIVQKDEIGQLADAFRNMKESMQEQAVVAQKISQGDLNIEVIPKSTKDVLGNALVAMIKNLQEQADVAQKISQGNLNIEVIPKSTKDVLGNALAAMTRNLQEQTGALKEAVNVLSSSTSEIATTVTQLAASVSETATSANETTTTVEEVRQTADLTSKKSKAVSEGAQKAQQISIDGKKATDEAIEGMGRIKIQMTSIAESIVILSEQSQAIGEIIATVDDIAEQANLLSVNASIEAVKAGEMGKGFSVVAQEIKDLAKQSKQGTKRVRAILNEIQRATGKAVMVTEEGSKTVEAGVKQAKQSGGAISTLTTSITEATQAAIQIAASSQQQLVGMDQVGTIMMDIKEACAQNDAGTRQLETAVQNLSELGQKLKQVMEWYKVTA</sequence>
<proteinExistence type="inferred from homology"/>
<dbReference type="Proteomes" id="UP000192418">
    <property type="component" value="Unassembled WGS sequence"/>
</dbReference>
<dbReference type="CDD" id="cd06225">
    <property type="entry name" value="HAMP"/>
    <property type="match status" value="1"/>
</dbReference>
<dbReference type="EMBL" id="FWXY01000001">
    <property type="protein sequence ID" value="SMC39311.1"/>
    <property type="molecule type" value="Genomic_DNA"/>
</dbReference>
<evidence type="ECO:0000259" key="8">
    <source>
        <dbReference type="PROSITE" id="PS51753"/>
    </source>
</evidence>
<dbReference type="STRING" id="1121400.SAMN02746065_101342"/>
<keyword evidence="4" id="KW-0175">Coiled coil</keyword>
<comment type="similarity">
    <text evidence="2">Belongs to the methyl-accepting chemotaxis (MCP) protein family.</text>
</comment>
<dbReference type="OrthoDB" id="5415757at2"/>
<protein>
    <submittedName>
        <fullName evidence="9">Methyl-accepting chemotaxis protein</fullName>
    </submittedName>
</protein>
<dbReference type="AlphaFoldDB" id="A0A1W1YU18"/>
<keyword evidence="5" id="KW-0812">Transmembrane</keyword>
<dbReference type="GO" id="GO:0007165">
    <property type="term" value="P:signal transduction"/>
    <property type="evidence" value="ECO:0007669"/>
    <property type="project" value="UniProtKB-KW"/>
</dbReference>
<evidence type="ECO:0000313" key="10">
    <source>
        <dbReference type="Proteomes" id="UP000192418"/>
    </source>
</evidence>
<evidence type="ECO:0000256" key="3">
    <source>
        <dbReference type="PROSITE-ProRule" id="PRU00284"/>
    </source>
</evidence>
<dbReference type="SUPFAM" id="SSF58104">
    <property type="entry name" value="Methyl-accepting chemotaxis protein (MCP) signaling domain"/>
    <property type="match status" value="1"/>
</dbReference>